<dbReference type="EMBL" id="JAHRHJ020000004">
    <property type="protein sequence ID" value="KAH9317868.1"/>
    <property type="molecule type" value="Genomic_DNA"/>
</dbReference>
<feature type="compositionally biased region" description="Low complexity" evidence="1">
    <location>
        <begin position="93"/>
        <end position="108"/>
    </location>
</feature>
<comment type="caution">
    <text evidence="3">The sequence shown here is derived from an EMBL/GenBank/DDBJ whole genome shotgun (WGS) entry which is preliminary data.</text>
</comment>
<feature type="compositionally biased region" description="Low complexity" evidence="1">
    <location>
        <begin position="115"/>
        <end position="125"/>
    </location>
</feature>
<protein>
    <recommendedName>
        <fullName evidence="2">Phytocyanin domain-containing protein</fullName>
    </recommendedName>
</protein>
<name>A0AA38LAH2_TAXCH</name>
<gene>
    <name evidence="3" type="ORF">KI387_019637</name>
</gene>
<dbReference type="InterPro" id="IPR003245">
    <property type="entry name" value="Phytocyanin_dom"/>
</dbReference>
<evidence type="ECO:0000313" key="3">
    <source>
        <dbReference type="EMBL" id="KAH9317868.1"/>
    </source>
</evidence>
<reference evidence="3 4" key="1">
    <citation type="journal article" date="2021" name="Nat. Plants">
        <title>The Taxus genome provides insights into paclitaxel biosynthesis.</title>
        <authorList>
            <person name="Xiong X."/>
            <person name="Gou J."/>
            <person name="Liao Q."/>
            <person name="Li Y."/>
            <person name="Zhou Q."/>
            <person name="Bi G."/>
            <person name="Li C."/>
            <person name="Du R."/>
            <person name="Wang X."/>
            <person name="Sun T."/>
            <person name="Guo L."/>
            <person name="Liang H."/>
            <person name="Lu P."/>
            <person name="Wu Y."/>
            <person name="Zhang Z."/>
            <person name="Ro D.K."/>
            <person name="Shang Y."/>
            <person name="Huang S."/>
            <person name="Yan J."/>
        </authorList>
    </citation>
    <scope>NUCLEOTIDE SEQUENCE [LARGE SCALE GENOMIC DNA]</scope>
    <source>
        <strain evidence="3">Ta-2019</strain>
    </source>
</reference>
<dbReference type="SUPFAM" id="SSF49503">
    <property type="entry name" value="Cupredoxins"/>
    <property type="match status" value="1"/>
</dbReference>
<dbReference type="InterPro" id="IPR008972">
    <property type="entry name" value="Cupredoxin"/>
</dbReference>
<dbReference type="PROSITE" id="PS51485">
    <property type="entry name" value="PHYTOCYANIN"/>
    <property type="match status" value="1"/>
</dbReference>
<sequence>MGFRQLVDGNKDNVYVCHVFLDVKAKEKIVAASILHDVVQPLFEYGEAIVVSGIDARDQNVDHHHFDFRALVLYHGHHRPAKPKEAPRVAQLSQGQQSSSTITSTSKGSGDESSQNMEQLMQQEMQQEDIEVDISSSTVGSRNRGDEKWQFGVNYTDWALKASPFHVRDVLVFKYPRPNGSIFHDVYRLYDYQKFQQCSFRGAKRLAHENSGVDKGFSYALMEKKPHYFACGIHDGIHCSVGMMKFSVQPI</sequence>
<evidence type="ECO:0000259" key="2">
    <source>
        <dbReference type="PROSITE" id="PS51485"/>
    </source>
</evidence>
<dbReference type="GO" id="GO:0009055">
    <property type="term" value="F:electron transfer activity"/>
    <property type="evidence" value="ECO:0007669"/>
    <property type="project" value="InterPro"/>
</dbReference>
<dbReference type="PANTHER" id="PTHR34052:SF1">
    <property type="entry name" value="OS06G0216700 PROTEIN"/>
    <property type="match status" value="1"/>
</dbReference>
<evidence type="ECO:0000313" key="4">
    <source>
        <dbReference type="Proteomes" id="UP000824469"/>
    </source>
</evidence>
<dbReference type="PANTHER" id="PTHR34052">
    <property type="entry name" value="GLYCINE-RICH PROTEIN-LIKE"/>
    <property type="match status" value="1"/>
</dbReference>
<dbReference type="Pfam" id="PF02298">
    <property type="entry name" value="Cu_bind_like"/>
    <property type="match status" value="1"/>
</dbReference>
<dbReference type="Gene3D" id="2.60.40.420">
    <property type="entry name" value="Cupredoxins - blue copper proteins"/>
    <property type="match status" value="1"/>
</dbReference>
<accession>A0AA38LAH2</accession>
<dbReference type="AlphaFoldDB" id="A0AA38LAH2"/>
<evidence type="ECO:0000256" key="1">
    <source>
        <dbReference type="SAM" id="MobiDB-lite"/>
    </source>
</evidence>
<feature type="domain" description="Phytocyanin" evidence="2">
    <location>
        <begin position="135"/>
        <end position="251"/>
    </location>
</feature>
<dbReference type="Proteomes" id="UP000824469">
    <property type="component" value="Unassembled WGS sequence"/>
</dbReference>
<keyword evidence="4" id="KW-1185">Reference proteome</keyword>
<proteinExistence type="predicted"/>
<feature type="region of interest" description="Disordered" evidence="1">
    <location>
        <begin position="80"/>
        <end position="128"/>
    </location>
</feature>
<organism evidence="3 4">
    <name type="scientific">Taxus chinensis</name>
    <name type="common">Chinese yew</name>
    <name type="synonym">Taxus wallichiana var. chinensis</name>
    <dbReference type="NCBI Taxonomy" id="29808"/>
    <lineage>
        <taxon>Eukaryota</taxon>
        <taxon>Viridiplantae</taxon>
        <taxon>Streptophyta</taxon>
        <taxon>Embryophyta</taxon>
        <taxon>Tracheophyta</taxon>
        <taxon>Spermatophyta</taxon>
        <taxon>Pinopsida</taxon>
        <taxon>Pinidae</taxon>
        <taxon>Conifers II</taxon>
        <taxon>Cupressales</taxon>
        <taxon>Taxaceae</taxon>
        <taxon>Taxus</taxon>
    </lineage>
</organism>